<dbReference type="AlphaFoldDB" id="A0A1G7QX23"/>
<protein>
    <submittedName>
        <fullName evidence="2">Pimeloyl-ACP methyl ester carboxylesterase</fullName>
    </submittedName>
</protein>
<dbReference type="OrthoDB" id="7375358at2"/>
<dbReference type="PANTHER" id="PTHR43433">
    <property type="entry name" value="HYDROLASE, ALPHA/BETA FOLD FAMILY PROTEIN"/>
    <property type="match status" value="1"/>
</dbReference>
<dbReference type="Pfam" id="PF00561">
    <property type="entry name" value="Abhydrolase_1"/>
    <property type="match status" value="1"/>
</dbReference>
<dbReference type="PRINTS" id="PR00111">
    <property type="entry name" value="ABHYDROLASE"/>
</dbReference>
<dbReference type="SUPFAM" id="SSF53474">
    <property type="entry name" value="alpha/beta-Hydrolases"/>
    <property type="match status" value="1"/>
</dbReference>
<accession>A0A1G7QX23</accession>
<dbReference type="Proteomes" id="UP000182284">
    <property type="component" value="Unassembled WGS sequence"/>
</dbReference>
<evidence type="ECO:0000313" key="2">
    <source>
        <dbReference type="EMBL" id="SDG02230.1"/>
    </source>
</evidence>
<dbReference type="Gene3D" id="3.40.50.1820">
    <property type="entry name" value="alpha/beta hydrolase"/>
    <property type="match status" value="1"/>
</dbReference>
<reference evidence="2 3" key="1">
    <citation type="submission" date="2016-10" db="EMBL/GenBank/DDBJ databases">
        <authorList>
            <person name="de Groot N.N."/>
        </authorList>
    </citation>
    <scope>NUCLEOTIDE SEQUENCE [LARGE SCALE GENOMIC DNA]</scope>
    <source>
        <strain evidence="2 3">DSM 27375</strain>
    </source>
</reference>
<feature type="domain" description="AB hydrolase-1" evidence="1">
    <location>
        <begin position="22"/>
        <end position="233"/>
    </location>
</feature>
<dbReference type="InterPro" id="IPR050471">
    <property type="entry name" value="AB_hydrolase"/>
</dbReference>
<sequence>MTFITADGVRLNLDIGGDGPDLIFQHGLCGDRTQAAQVVPDGVRRLTLECRGHGLSEAGPLERLSLAQFTDDLANVILRKGIRPVVGGISMGAAISLRLAVRRPDLMHALVLARPAWGTEAAPANMAPNAEVGEMLARGESVGEFDETNTARMLASSAPDNLASLRGFFSREPRRVTSALLRQISMDGPGVNESDLSALNLPVLVIGHERDHVHPLGLAEDLVRAIPGARLARITPKADHPEVYRNDFRAALAAFLKGL</sequence>
<dbReference type="RefSeq" id="WP_074646252.1">
    <property type="nucleotide sequence ID" value="NZ_FNBL01000010.1"/>
</dbReference>
<name>A0A1G7QX23_9RHOB</name>
<dbReference type="EMBL" id="FNBL01000010">
    <property type="protein sequence ID" value="SDG02230.1"/>
    <property type="molecule type" value="Genomic_DNA"/>
</dbReference>
<dbReference type="PANTHER" id="PTHR43433:SF5">
    <property type="entry name" value="AB HYDROLASE-1 DOMAIN-CONTAINING PROTEIN"/>
    <property type="match status" value="1"/>
</dbReference>
<proteinExistence type="predicted"/>
<gene>
    <name evidence="2" type="ORF">SAMN04488117_11083</name>
</gene>
<dbReference type="InterPro" id="IPR000073">
    <property type="entry name" value="AB_hydrolase_1"/>
</dbReference>
<evidence type="ECO:0000313" key="3">
    <source>
        <dbReference type="Proteomes" id="UP000182284"/>
    </source>
</evidence>
<organism evidence="2 3">
    <name type="scientific">Celeribacter baekdonensis</name>
    <dbReference type="NCBI Taxonomy" id="875171"/>
    <lineage>
        <taxon>Bacteria</taxon>
        <taxon>Pseudomonadati</taxon>
        <taxon>Pseudomonadota</taxon>
        <taxon>Alphaproteobacteria</taxon>
        <taxon>Rhodobacterales</taxon>
        <taxon>Roseobacteraceae</taxon>
        <taxon>Celeribacter</taxon>
    </lineage>
</organism>
<evidence type="ECO:0000259" key="1">
    <source>
        <dbReference type="Pfam" id="PF00561"/>
    </source>
</evidence>
<dbReference type="InterPro" id="IPR029058">
    <property type="entry name" value="AB_hydrolase_fold"/>
</dbReference>